<dbReference type="HOGENOM" id="CLU_515548_0_0_6"/>
<dbReference type="Proteomes" id="UP000000547">
    <property type="component" value="Chromosome"/>
</dbReference>
<evidence type="ECO:0008006" key="3">
    <source>
        <dbReference type="Google" id="ProtNLM"/>
    </source>
</evidence>
<dbReference type="InterPro" id="IPR011990">
    <property type="entry name" value="TPR-like_helical_dom_sf"/>
</dbReference>
<dbReference type="Gene3D" id="1.25.40.10">
    <property type="entry name" value="Tetratricopeptide repeat domain"/>
    <property type="match status" value="1"/>
</dbReference>
<dbReference type="STRING" id="167879.CPS_2209"/>
<sequence>MSLSSSSFFLSSYLTEQLSSNHYRIGQITYALKHNHITALTIEERKTELGSTHWLTLNRELAKNKKIAALKLGNWYQQAAKQKSNTKSISKAIMWFEQAIRLGSKQAIFNLTQLYYRQGKTVTAEMTLRALPDVLPDNELAVAVLLLRITMAIELGDVTRVKSLLKSDLLKLYGNAQTKRLLTDIDRYSVIDDSSVLTSTTNNKIDLNIENSKNCITSLQLFATSLSHLKHLEMLIKGFKEQQKLAEYICLPTPRYISIKNLDCEAQAQHAISCDELRWESVAKEVNTRHIGLMLKDGGANVHLGILYFDVNDNTDVFSHEVSHLLGFVDEYPLIKGHAKCQGIQQKPFAHNMAVLNRYYHGEQQELRASILINIPWAHSINASTPILEEIRTGSSKKQHWRLGTPKGYANQIGVHISESCQKSASIESLLDNSIANFASSNIESAYASFKPLSRHTQLRYFNDDFPEEYLGLLNTKPYDFLMPSFHYNIALALYKQGQLASVKYWVEQAAKWEDDPVRKVYILEGAF</sequence>
<gene>
    <name evidence="1" type="ordered locus">CPS_2209</name>
</gene>
<evidence type="ECO:0000313" key="2">
    <source>
        <dbReference type="Proteomes" id="UP000000547"/>
    </source>
</evidence>
<dbReference type="SUPFAM" id="SSF81901">
    <property type="entry name" value="HCP-like"/>
    <property type="match status" value="1"/>
</dbReference>
<dbReference type="AlphaFoldDB" id="Q482T3"/>
<dbReference type="EMBL" id="CP000083">
    <property type="protein sequence ID" value="AAZ24047.1"/>
    <property type="molecule type" value="Genomic_DNA"/>
</dbReference>
<protein>
    <recommendedName>
        <fullName evidence="3">Sel1 domain protein repeat-containing protein</fullName>
    </recommendedName>
</protein>
<organism evidence="1 2">
    <name type="scientific">Colwellia psychrerythraea (strain 34H / ATCC BAA-681)</name>
    <name type="common">Vibrio psychroerythus</name>
    <dbReference type="NCBI Taxonomy" id="167879"/>
    <lineage>
        <taxon>Bacteria</taxon>
        <taxon>Pseudomonadati</taxon>
        <taxon>Pseudomonadota</taxon>
        <taxon>Gammaproteobacteria</taxon>
        <taxon>Alteromonadales</taxon>
        <taxon>Colwelliaceae</taxon>
        <taxon>Colwellia</taxon>
    </lineage>
</organism>
<reference evidence="1" key="1">
    <citation type="journal article" date="2005" name="Proc. Natl. Acad. Sci. U.S.A.">
        <title>The psychrophilic lifestyle as revealed by the genome sequence of Colwellia psychrerythraea 34H through genomic and proteomic analyses.</title>
        <authorList>
            <person name="Methe B.A."/>
            <person name="Nelson K.E."/>
            <person name="Deming J.W."/>
            <person name="Momen B."/>
            <person name="Melamud E."/>
            <person name="Zhang X."/>
            <person name="Moult J."/>
            <person name="Madupu R."/>
            <person name="Nelson W.C."/>
            <person name="Dodson R.J."/>
            <person name="Brinkac L.M."/>
            <person name="Daugherty S.C."/>
            <person name="Durkin A.S."/>
            <person name="DeBoy R.T."/>
            <person name="Kolonay J.F."/>
            <person name="Sullivan S.A."/>
            <person name="Zhou L."/>
            <person name="Davidsen T.M."/>
            <person name="Wu M."/>
            <person name="Huston A.L."/>
            <person name="Lewis M."/>
            <person name="Weaver B."/>
            <person name="Weidman J.F."/>
            <person name="Khouri H."/>
            <person name="Utterback T.R."/>
            <person name="Feldblyum T.V."/>
            <person name="Fraser C.M."/>
        </authorList>
    </citation>
    <scope>NUCLEOTIDE SEQUENCE [LARGE SCALE GENOMIC DNA]</scope>
    <source>
        <strain evidence="1">34H</strain>
    </source>
</reference>
<name>Q482T3_COLP3</name>
<evidence type="ECO:0000313" key="1">
    <source>
        <dbReference type="EMBL" id="AAZ24047.1"/>
    </source>
</evidence>
<proteinExistence type="predicted"/>
<accession>Q482T3</accession>
<dbReference type="RefSeq" id="WP_011043028.1">
    <property type="nucleotide sequence ID" value="NC_003910.7"/>
</dbReference>
<dbReference type="KEGG" id="cps:CPS_2209"/>